<dbReference type="EMBL" id="ANOH01000234">
    <property type="protein sequence ID" value="EMI55041.1"/>
    <property type="molecule type" value="Genomic_DNA"/>
</dbReference>
<feature type="non-terminal residue" evidence="2">
    <location>
        <position position="284"/>
    </location>
</feature>
<accession>M5UB17</accession>
<evidence type="ECO:0000259" key="1">
    <source>
        <dbReference type="Pfam" id="PF13358"/>
    </source>
</evidence>
<feature type="domain" description="Tc1-like transposase DDE" evidence="1">
    <location>
        <begin position="173"/>
        <end position="281"/>
    </location>
</feature>
<dbReference type="InterPro" id="IPR036397">
    <property type="entry name" value="RNaseH_sf"/>
</dbReference>
<organism evidence="2 3">
    <name type="scientific">Rhodopirellula sallentina SM41</name>
    <dbReference type="NCBI Taxonomy" id="1263870"/>
    <lineage>
        <taxon>Bacteria</taxon>
        <taxon>Pseudomonadati</taxon>
        <taxon>Planctomycetota</taxon>
        <taxon>Planctomycetia</taxon>
        <taxon>Pirellulales</taxon>
        <taxon>Pirellulaceae</taxon>
        <taxon>Rhodopirellula</taxon>
    </lineage>
</organism>
<comment type="caution">
    <text evidence="2">The sequence shown here is derived from an EMBL/GenBank/DDBJ whole genome shotgun (WGS) entry which is preliminary data.</text>
</comment>
<evidence type="ECO:0000313" key="3">
    <source>
        <dbReference type="Proteomes" id="UP000011885"/>
    </source>
</evidence>
<gene>
    <name evidence="2" type="ORF">RSSM_03520</name>
</gene>
<proteinExistence type="predicted"/>
<dbReference type="InterPro" id="IPR009057">
    <property type="entry name" value="Homeodomain-like_sf"/>
</dbReference>
<dbReference type="RefSeq" id="WP_008680817.1">
    <property type="nucleotide sequence ID" value="NZ_ANOH01000234.1"/>
</dbReference>
<keyword evidence="3" id="KW-1185">Reference proteome</keyword>
<reference evidence="2 3" key="1">
    <citation type="journal article" date="2013" name="Mar. Genomics">
        <title>Expression of sulfatases in Rhodopirellula baltica and the diversity of sulfatases in the genus Rhodopirellula.</title>
        <authorList>
            <person name="Wegner C.E."/>
            <person name="Richter-Heitmann T."/>
            <person name="Klindworth A."/>
            <person name="Klockow C."/>
            <person name="Richter M."/>
            <person name="Achstetter T."/>
            <person name="Glockner F.O."/>
            <person name="Harder J."/>
        </authorList>
    </citation>
    <scope>NUCLEOTIDE SEQUENCE [LARGE SCALE GENOMIC DNA]</scope>
    <source>
        <strain evidence="2 3">SM41</strain>
    </source>
</reference>
<sequence>MARPAILFAEIKSQQQRDRLVELWKKHPNHYTRMRGHAMLLSDAGYKVSQLVDIFGVDRDTAAGWISRFNEGGVDALFDDQRPGGPRKLVEHEQRLLEDLLREYPSHPAKVIAKLKEKTGKSISRKSLSRYAKRFNRSWKRFRRSLRQKRDEQAFRLAQEELAELLEEPGLNVVYFDEAGFSLKGVVSYGWLPVGERTEVPVTGAHGSTVQAIGFEHQDGTTRTYLHKGYVNTQTVIEVFDDFCETIDQTTVVILDNASSHTSGAFRASVERWAERGLLVYNLP</sequence>
<dbReference type="NCBIfam" id="NF033545">
    <property type="entry name" value="transpos_IS630"/>
    <property type="match status" value="1"/>
</dbReference>
<dbReference type="Pfam" id="PF13551">
    <property type="entry name" value="HTH_29"/>
    <property type="match status" value="1"/>
</dbReference>
<dbReference type="Proteomes" id="UP000011885">
    <property type="component" value="Unassembled WGS sequence"/>
</dbReference>
<dbReference type="SUPFAM" id="SSF46689">
    <property type="entry name" value="Homeodomain-like"/>
    <property type="match status" value="1"/>
</dbReference>
<name>M5UB17_9BACT</name>
<dbReference type="InterPro" id="IPR047655">
    <property type="entry name" value="Transpos_IS630-like"/>
</dbReference>
<dbReference type="Pfam" id="PF13358">
    <property type="entry name" value="DDE_3"/>
    <property type="match status" value="1"/>
</dbReference>
<dbReference type="Gene3D" id="3.30.420.10">
    <property type="entry name" value="Ribonuclease H-like superfamily/Ribonuclease H"/>
    <property type="match status" value="1"/>
</dbReference>
<dbReference type="GO" id="GO:0003676">
    <property type="term" value="F:nucleic acid binding"/>
    <property type="evidence" value="ECO:0007669"/>
    <property type="project" value="InterPro"/>
</dbReference>
<dbReference type="InterPro" id="IPR038717">
    <property type="entry name" value="Tc1-like_DDE_dom"/>
</dbReference>
<dbReference type="AlphaFoldDB" id="M5UB17"/>
<dbReference type="OrthoDB" id="286470at2"/>
<evidence type="ECO:0000313" key="2">
    <source>
        <dbReference type="EMBL" id="EMI55041.1"/>
    </source>
</evidence>
<protein>
    <submittedName>
        <fullName evidence="2">Transposase ISFtu1</fullName>
    </submittedName>
</protein>